<sequence length="65" mass="7023">ESADPATAFKQPPGKPSVVSYTIAYLNLMEILRMAQRTIVSDASPNNSLIIVAYIRSTVSGQALR</sequence>
<protein>
    <submittedName>
        <fullName evidence="1">Uncharacterized protein</fullName>
    </submittedName>
</protein>
<gene>
    <name evidence="1" type="ORF">DFH07DRAFT_753785</name>
</gene>
<evidence type="ECO:0000313" key="2">
    <source>
        <dbReference type="Proteomes" id="UP001215280"/>
    </source>
</evidence>
<comment type="caution">
    <text evidence="1">The sequence shown here is derived from an EMBL/GenBank/DDBJ whole genome shotgun (WGS) entry which is preliminary data.</text>
</comment>
<feature type="non-terminal residue" evidence="1">
    <location>
        <position position="1"/>
    </location>
</feature>
<organism evidence="1 2">
    <name type="scientific">Mycena maculata</name>
    <dbReference type="NCBI Taxonomy" id="230809"/>
    <lineage>
        <taxon>Eukaryota</taxon>
        <taxon>Fungi</taxon>
        <taxon>Dikarya</taxon>
        <taxon>Basidiomycota</taxon>
        <taxon>Agaricomycotina</taxon>
        <taxon>Agaricomycetes</taxon>
        <taxon>Agaricomycetidae</taxon>
        <taxon>Agaricales</taxon>
        <taxon>Marasmiineae</taxon>
        <taxon>Mycenaceae</taxon>
        <taxon>Mycena</taxon>
    </lineage>
</organism>
<proteinExistence type="predicted"/>
<evidence type="ECO:0000313" key="1">
    <source>
        <dbReference type="EMBL" id="KAJ7735541.1"/>
    </source>
</evidence>
<name>A0AAD7I7E1_9AGAR</name>
<accession>A0AAD7I7E1</accession>
<dbReference type="Proteomes" id="UP001215280">
    <property type="component" value="Unassembled WGS sequence"/>
</dbReference>
<reference evidence="1" key="1">
    <citation type="submission" date="2023-03" db="EMBL/GenBank/DDBJ databases">
        <title>Massive genome expansion in bonnet fungi (Mycena s.s.) driven by repeated elements and novel gene families across ecological guilds.</title>
        <authorList>
            <consortium name="Lawrence Berkeley National Laboratory"/>
            <person name="Harder C.B."/>
            <person name="Miyauchi S."/>
            <person name="Viragh M."/>
            <person name="Kuo A."/>
            <person name="Thoen E."/>
            <person name="Andreopoulos B."/>
            <person name="Lu D."/>
            <person name="Skrede I."/>
            <person name="Drula E."/>
            <person name="Henrissat B."/>
            <person name="Morin E."/>
            <person name="Kohler A."/>
            <person name="Barry K."/>
            <person name="LaButti K."/>
            <person name="Morin E."/>
            <person name="Salamov A."/>
            <person name="Lipzen A."/>
            <person name="Mereny Z."/>
            <person name="Hegedus B."/>
            <person name="Baldrian P."/>
            <person name="Stursova M."/>
            <person name="Weitz H."/>
            <person name="Taylor A."/>
            <person name="Grigoriev I.V."/>
            <person name="Nagy L.G."/>
            <person name="Martin F."/>
            <person name="Kauserud H."/>
        </authorList>
    </citation>
    <scope>NUCLEOTIDE SEQUENCE</scope>
    <source>
        <strain evidence="1">CBHHK188m</strain>
    </source>
</reference>
<dbReference type="AlphaFoldDB" id="A0AAD7I7E1"/>
<keyword evidence="2" id="KW-1185">Reference proteome</keyword>
<dbReference type="EMBL" id="JARJLG010000154">
    <property type="protein sequence ID" value="KAJ7735541.1"/>
    <property type="molecule type" value="Genomic_DNA"/>
</dbReference>